<evidence type="ECO:0000256" key="10">
    <source>
        <dbReference type="ARBA" id="ARBA00023136"/>
    </source>
</evidence>
<dbReference type="InParanoid" id="E0VEK2"/>
<evidence type="ECO:0000259" key="15">
    <source>
        <dbReference type="PROSITE" id="PS51377"/>
    </source>
</evidence>
<keyword evidence="18" id="KW-1185">Reference proteome</keyword>
<dbReference type="GO" id="GO:0008017">
    <property type="term" value="F:microtubule binding"/>
    <property type="evidence" value="ECO:0007669"/>
    <property type="project" value="TreeGrafter"/>
</dbReference>
<protein>
    <submittedName>
        <fullName evidence="16 17">Spire, putative</fullName>
    </submittedName>
</protein>
<dbReference type="VEuPathDB" id="VectorBase:PHUM135880"/>
<dbReference type="CTD" id="8234223"/>
<keyword evidence="13" id="KW-0968">Cytoplasmic vesicle</keyword>
<feature type="region of interest" description="Disordered" evidence="14">
    <location>
        <begin position="538"/>
        <end position="613"/>
    </location>
</feature>
<feature type="domain" description="KIND" evidence="15">
    <location>
        <begin position="1"/>
        <end position="134"/>
    </location>
</feature>
<dbReference type="SUPFAM" id="SSF57903">
    <property type="entry name" value="FYVE/PHD zinc finger"/>
    <property type="match status" value="1"/>
</dbReference>
<dbReference type="GO" id="GO:0005886">
    <property type="term" value="C:plasma membrane"/>
    <property type="evidence" value="ECO:0007669"/>
    <property type="project" value="UniProtKB-SubCell"/>
</dbReference>
<evidence type="ECO:0000256" key="12">
    <source>
        <dbReference type="ARBA" id="ARBA00023212"/>
    </source>
</evidence>
<dbReference type="KEGG" id="phu:Phum_PHUM135880"/>
<dbReference type="GO" id="GO:0015031">
    <property type="term" value="P:protein transport"/>
    <property type="evidence" value="ECO:0007669"/>
    <property type="project" value="UniProtKB-KW"/>
</dbReference>
<feature type="compositionally biased region" description="Polar residues" evidence="14">
    <location>
        <begin position="375"/>
        <end position="403"/>
    </location>
</feature>
<dbReference type="OrthoDB" id="10043757at2759"/>
<reference evidence="17" key="3">
    <citation type="submission" date="2021-02" db="UniProtKB">
        <authorList>
            <consortium name="EnsemblMetazoa"/>
        </authorList>
    </citation>
    <scope>IDENTIFICATION</scope>
    <source>
        <strain evidence="17">USDA</strain>
    </source>
</reference>
<reference evidence="16" key="1">
    <citation type="submission" date="2007-04" db="EMBL/GenBank/DDBJ databases">
        <title>Annotation of Pediculus humanus corporis strain USDA.</title>
        <authorList>
            <person name="Kirkness E."/>
            <person name="Hannick L."/>
            <person name="Hass B."/>
            <person name="Bruggner R."/>
            <person name="Lawson D."/>
            <person name="Bidwell S."/>
            <person name="Joardar V."/>
            <person name="Caler E."/>
            <person name="Walenz B."/>
            <person name="Inman J."/>
            <person name="Schobel S."/>
            <person name="Galinsky K."/>
            <person name="Amedeo P."/>
            <person name="Strausberg R."/>
        </authorList>
    </citation>
    <scope>NUCLEOTIDE SEQUENCE</scope>
    <source>
        <strain evidence="16">USDA</strain>
    </source>
</reference>
<name>E0VEK2_PEDHC</name>
<evidence type="ECO:0000313" key="16">
    <source>
        <dbReference type="EMBL" id="EEB11808.1"/>
    </source>
</evidence>
<feature type="region of interest" description="Disordered" evidence="14">
    <location>
        <begin position="248"/>
        <end position="303"/>
    </location>
</feature>
<organism>
    <name type="scientific">Pediculus humanus subsp. corporis</name>
    <name type="common">Body louse</name>
    <dbReference type="NCBI Taxonomy" id="121224"/>
    <lineage>
        <taxon>Eukaryota</taxon>
        <taxon>Metazoa</taxon>
        <taxon>Ecdysozoa</taxon>
        <taxon>Arthropoda</taxon>
        <taxon>Hexapoda</taxon>
        <taxon>Insecta</taxon>
        <taxon>Pterygota</taxon>
        <taxon>Neoptera</taxon>
        <taxon>Paraneoptera</taxon>
        <taxon>Psocodea</taxon>
        <taxon>Troctomorpha</taxon>
        <taxon>Phthiraptera</taxon>
        <taxon>Anoplura</taxon>
        <taxon>Pediculidae</taxon>
        <taxon>Pediculus</taxon>
    </lineage>
</organism>
<dbReference type="Pfam" id="PF16474">
    <property type="entry name" value="KIND"/>
    <property type="match status" value="1"/>
</dbReference>
<keyword evidence="5" id="KW-0813">Transport</keyword>
<sequence length="659" mass="75154">MFYFTEMVRYIQIRYSQGEELKLLFCLGTIIWRALDYGLQEYEEKNLSPDLDRLIDLMTSAEDENPNIHQETDDEGIERDSGDNDEDPSLSMRLATFDLVIKHCMERLGKPTSQQADAHYRAVIRALVAEALELSTFLEKVSQGTDELKTKTETTSKELDQLEFSDWARLWVQVIRELRNGVKLKKVDYNRTPIEFELTPYEILMDDIRSRRYKLNKIMVDGDIPHKVKKDAHAIILEFIRSRPPLKKASERKLRPAISRPSTPREMLLDSIKQGQTLRPSLSPIKKKENKNNNSSDENQTQRRLIHVDFSVLKDHVEEEKKGLRENHSYMRTGIITRDEYHRYCDQALESYDLATQCPTRRASVKKYTSDNSDRIGNNSYSRPHSRQSDTNTTNSISPSSEELANLGSTIPEMSWSRTSLQEDLFQSKTWVQECLSLTLEEIVHIRSVLTKAELEALPVDGHVKEDVEKRKVCFLCLKTRFSIFGPWGQKCRLCKRTVCGKCYSKMRIPTEHFAHVPVVALSPSLFNSSDDDPDGLLRSVGSRLLTPEPRNSVGSAPSSPHLTRGESASAPGSRVESRAGDGPQSLPAGSPSLPYEKRGKMMRSKTLGRPDPAAEKLKGLEMSVCYDCKAMVIQIIKSSRTNRTNTIRNFTLNLSPVY</sequence>
<feature type="compositionally biased region" description="Acidic residues" evidence="14">
    <location>
        <begin position="72"/>
        <end position="88"/>
    </location>
</feature>
<dbReference type="Proteomes" id="UP000009046">
    <property type="component" value="Unassembled WGS sequence"/>
</dbReference>
<dbReference type="GO" id="GO:0040038">
    <property type="term" value="P:polar body extrusion after meiotic divisions"/>
    <property type="evidence" value="ECO:0007669"/>
    <property type="project" value="TreeGrafter"/>
</dbReference>
<dbReference type="FunCoup" id="E0VEK2">
    <property type="interactions" value="331"/>
</dbReference>
<evidence type="ECO:0000256" key="2">
    <source>
        <dbReference type="ARBA" id="ARBA00004245"/>
    </source>
</evidence>
<reference evidence="16" key="2">
    <citation type="submission" date="2007-04" db="EMBL/GenBank/DDBJ databases">
        <title>The genome of the human body louse.</title>
        <authorList>
            <consortium name="The Human Body Louse Genome Consortium"/>
            <person name="Kirkness E."/>
            <person name="Walenz B."/>
            <person name="Hass B."/>
            <person name="Bruggner R."/>
            <person name="Strausberg R."/>
        </authorList>
    </citation>
    <scope>NUCLEOTIDE SEQUENCE</scope>
    <source>
        <strain evidence="16">USDA</strain>
    </source>
</reference>
<feature type="compositionally biased region" description="Polar residues" evidence="14">
    <location>
        <begin position="553"/>
        <end position="562"/>
    </location>
</feature>
<keyword evidence="10" id="KW-0472">Membrane</keyword>
<accession>E0VEK2</accession>
<evidence type="ECO:0000256" key="1">
    <source>
        <dbReference type="ARBA" id="ARBA00004180"/>
    </source>
</evidence>
<evidence type="ECO:0000256" key="14">
    <source>
        <dbReference type="SAM" id="MobiDB-lite"/>
    </source>
</evidence>
<dbReference type="eggNOG" id="ENOG502QQPN">
    <property type="taxonomic scope" value="Eukaryota"/>
</dbReference>
<dbReference type="HOGENOM" id="CLU_012333_0_0_1"/>
<keyword evidence="9" id="KW-0653">Protein transport</keyword>
<dbReference type="GO" id="GO:0048193">
    <property type="term" value="P:Golgi vesicle transport"/>
    <property type="evidence" value="ECO:0007669"/>
    <property type="project" value="TreeGrafter"/>
</dbReference>
<dbReference type="Gene3D" id="3.30.40.10">
    <property type="entry name" value="Zinc/RING finger domain, C3HC4 (zinc finger)"/>
    <property type="match status" value="1"/>
</dbReference>
<dbReference type="AlphaFoldDB" id="E0VEK2"/>
<dbReference type="InterPro" id="IPR013083">
    <property type="entry name" value="Znf_RING/FYVE/PHD"/>
</dbReference>
<keyword evidence="7" id="KW-0963">Cytoplasm</keyword>
<dbReference type="CDD" id="cd22065">
    <property type="entry name" value="WH2_Spire_1-2_r1"/>
    <property type="match status" value="1"/>
</dbReference>
<evidence type="ECO:0000256" key="6">
    <source>
        <dbReference type="ARBA" id="ARBA00022475"/>
    </source>
</evidence>
<keyword evidence="8" id="KW-0677">Repeat</keyword>
<dbReference type="EMBL" id="AAZO01001572">
    <property type="status" value="NOT_ANNOTATED_CDS"/>
    <property type="molecule type" value="Genomic_DNA"/>
</dbReference>
<evidence type="ECO:0000256" key="7">
    <source>
        <dbReference type="ARBA" id="ARBA00022490"/>
    </source>
</evidence>
<dbReference type="STRING" id="121224.E0VEK2"/>
<dbReference type="PROSITE" id="PS51377">
    <property type="entry name" value="KIND"/>
    <property type="match status" value="1"/>
</dbReference>
<dbReference type="EMBL" id="AAZO01001573">
    <property type="status" value="NOT_ANNOTATED_CDS"/>
    <property type="molecule type" value="Genomic_DNA"/>
</dbReference>
<feature type="region of interest" description="Disordered" evidence="14">
    <location>
        <begin position="62"/>
        <end position="89"/>
    </location>
</feature>
<evidence type="ECO:0000256" key="11">
    <source>
        <dbReference type="ARBA" id="ARBA00023203"/>
    </source>
</evidence>
<keyword evidence="12" id="KW-0206">Cytoskeleton</keyword>
<dbReference type="GeneID" id="8234223"/>
<evidence type="ECO:0000256" key="13">
    <source>
        <dbReference type="ARBA" id="ARBA00023329"/>
    </source>
</evidence>
<dbReference type="PANTHER" id="PTHR21345:SF3">
    <property type="entry name" value="PROTEIN SPIRE"/>
    <property type="match status" value="1"/>
</dbReference>
<dbReference type="OMA" id="KHERESF"/>
<dbReference type="GO" id="GO:0051639">
    <property type="term" value="P:actin filament network formation"/>
    <property type="evidence" value="ECO:0007669"/>
    <property type="project" value="TreeGrafter"/>
</dbReference>
<evidence type="ECO:0000256" key="4">
    <source>
        <dbReference type="ARBA" id="ARBA00010956"/>
    </source>
</evidence>
<dbReference type="RefSeq" id="XP_002424546.1">
    <property type="nucleotide sequence ID" value="XM_002424501.1"/>
</dbReference>
<dbReference type="GO" id="GO:0051295">
    <property type="term" value="P:establishment of meiotic spindle localization"/>
    <property type="evidence" value="ECO:0007669"/>
    <property type="project" value="TreeGrafter"/>
</dbReference>
<comment type="subcellular location">
    <subcellularLocation>
        <location evidence="3">Cell membrane</location>
        <topology evidence="3">Peripheral membrane protein</topology>
        <orientation evidence="3">Cytoplasmic side</orientation>
    </subcellularLocation>
    <subcellularLocation>
        <location evidence="2">Cytoplasm</location>
        <location evidence="2">Cytoskeleton</location>
    </subcellularLocation>
    <subcellularLocation>
        <location evidence="1">Cytoplasmic vesicle membrane</location>
        <topology evidence="1">Peripheral membrane protein</topology>
        <orientation evidence="1">Cytoplasmic side</orientation>
    </subcellularLocation>
</comment>
<evidence type="ECO:0000313" key="18">
    <source>
        <dbReference type="Proteomes" id="UP000009046"/>
    </source>
</evidence>
<evidence type="ECO:0000256" key="5">
    <source>
        <dbReference type="ARBA" id="ARBA00022448"/>
    </source>
</evidence>
<dbReference type="EMBL" id="AAZO01001574">
    <property type="status" value="NOT_ANNOTATED_CDS"/>
    <property type="molecule type" value="Genomic_DNA"/>
</dbReference>
<evidence type="ECO:0000256" key="3">
    <source>
        <dbReference type="ARBA" id="ARBA00004413"/>
    </source>
</evidence>
<dbReference type="GO" id="GO:0030041">
    <property type="term" value="P:actin filament polymerization"/>
    <property type="evidence" value="ECO:0007669"/>
    <property type="project" value="TreeGrafter"/>
</dbReference>
<dbReference type="GO" id="GO:0005938">
    <property type="term" value="C:cell cortex"/>
    <property type="evidence" value="ECO:0007669"/>
    <property type="project" value="TreeGrafter"/>
</dbReference>
<dbReference type="GO" id="GO:0003779">
    <property type="term" value="F:actin binding"/>
    <property type="evidence" value="ECO:0007669"/>
    <property type="project" value="UniProtKB-KW"/>
</dbReference>
<evidence type="ECO:0000313" key="17">
    <source>
        <dbReference type="EnsemblMetazoa" id="PHUM135880-PA"/>
    </source>
</evidence>
<dbReference type="PANTHER" id="PTHR21345">
    <property type="entry name" value="SPIRE"/>
    <property type="match status" value="1"/>
</dbReference>
<feature type="region of interest" description="Disordered" evidence="14">
    <location>
        <begin position="360"/>
        <end position="403"/>
    </location>
</feature>
<proteinExistence type="inferred from homology"/>
<dbReference type="CDD" id="cd22068">
    <property type="entry name" value="WH2_DmSpire_r3-like"/>
    <property type="match status" value="1"/>
</dbReference>
<evidence type="ECO:0000256" key="8">
    <source>
        <dbReference type="ARBA" id="ARBA00022737"/>
    </source>
</evidence>
<dbReference type="GO" id="GO:0036089">
    <property type="term" value="P:cleavage furrow formation"/>
    <property type="evidence" value="ECO:0007669"/>
    <property type="project" value="TreeGrafter"/>
</dbReference>
<dbReference type="EnsemblMetazoa" id="PHUM135880-RA">
    <property type="protein sequence ID" value="PHUM135880-PA"/>
    <property type="gene ID" value="PHUM135880"/>
</dbReference>
<dbReference type="InterPro" id="IPR011019">
    <property type="entry name" value="KIND_dom"/>
</dbReference>
<dbReference type="GO" id="GO:0005856">
    <property type="term" value="C:cytoskeleton"/>
    <property type="evidence" value="ECO:0007669"/>
    <property type="project" value="UniProtKB-SubCell"/>
</dbReference>
<evidence type="ECO:0000256" key="9">
    <source>
        <dbReference type="ARBA" id="ARBA00022927"/>
    </source>
</evidence>
<gene>
    <name evidence="17" type="primary">8234223</name>
    <name evidence="16" type="ORF">Phum_PHUM135880</name>
</gene>
<dbReference type="EMBL" id="DS235093">
    <property type="protein sequence ID" value="EEB11808.1"/>
    <property type="molecule type" value="Genomic_DNA"/>
</dbReference>
<comment type="similarity">
    <text evidence="4">Belongs to the spire family.</text>
</comment>
<keyword evidence="11" id="KW-0009">Actin-binding</keyword>
<dbReference type="Gene3D" id="1.10.510.10">
    <property type="entry name" value="Transferase(Phosphotransferase) domain 1"/>
    <property type="match status" value="1"/>
</dbReference>
<keyword evidence="6" id="KW-1003">Cell membrane</keyword>
<dbReference type="GO" id="GO:0045010">
    <property type="term" value="P:actin nucleation"/>
    <property type="evidence" value="ECO:0007669"/>
    <property type="project" value="InterPro"/>
</dbReference>
<dbReference type="InterPro" id="IPR029901">
    <property type="entry name" value="Spire"/>
</dbReference>
<dbReference type="InterPro" id="IPR011011">
    <property type="entry name" value="Znf_FYVE_PHD"/>
</dbReference>
<dbReference type="GO" id="GO:0030659">
    <property type="term" value="C:cytoplasmic vesicle membrane"/>
    <property type="evidence" value="ECO:0007669"/>
    <property type="project" value="UniProtKB-SubCell"/>
</dbReference>